<evidence type="ECO:0000259" key="15">
    <source>
        <dbReference type="Pfam" id="PF00288"/>
    </source>
</evidence>
<dbReference type="UniPathway" id="UPA00050">
    <property type="reaction ID" value="UER00064"/>
</dbReference>
<evidence type="ECO:0000256" key="9">
    <source>
        <dbReference type="ARBA" id="ARBA00022777"/>
    </source>
</evidence>
<dbReference type="EC" id="2.7.1.39" evidence="3 13"/>
<name>A0A5Q0H9R3_SACSY</name>
<evidence type="ECO:0000256" key="5">
    <source>
        <dbReference type="ARBA" id="ARBA00022605"/>
    </source>
</evidence>
<dbReference type="Gene3D" id="3.30.70.890">
    <property type="entry name" value="GHMP kinase, C-terminal domain"/>
    <property type="match status" value="1"/>
</dbReference>
<evidence type="ECO:0000256" key="4">
    <source>
        <dbReference type="ARBA" id="ARBA00017858"/>
    </source>
</evidence>
<protein>
    <recommendedName>
        <fullName evidence="4 13">Homoserine kinase</fullName>
        <shortName evidence="13">HK</shortName>
        <shortName evidence="13">HSK</shortName>
        <ecNumber evidence="3 13">2.7.1.39</ecNumber>
    </recommendedName>
</protein>
<evidence type="ECO:0000256" key="10">
    <source>
        <dbReference type="ARBA" id="ARBA00022840"/>
    </source>
</evidence>
<evidence type="ECO:0000313" key="18">
    <source>
        <dbReference type="Proteomes" id="UP000325787"/>
    </source>
</evidence>
<accession>A0A5Q0H9R3</accession>
<dbReference type="Proteomes" id="UP000325787">
    <property type="component" value="Chromosome"/>
</dbReference>
<feature type="region of interest" description="Disordered" evidence="14">
    <location>
        <begin position="1"/>
        <end position="37"/>
    </location>
</feature>
<keyword evidence="13" id="KW-0963">Cytoplasm</keyword>
<dbReference type="AlphaFoldDB" id="A0A5Q0H9R3"/>
<reference evidence="18" key="1">
    <citation type="journal article" date="2021" name="Curr. Microbiol.">
        <title>Complete genome of nocamycin-producing strain Saccharothrix syringae NRRL B-16468 reveals the biosynthetic potential for secondary metabolites.</title>
        <authorList>
            <person name="Mo X."/>
            <person name="Yang S."/>
        </authorList>
    </citation>
    <scope>NUCLEOTIDE SEQUENCE [LARGE SCALE GENOMIC DNA]</scope>
    <source>
        <strain evidence="18">ATCC 51364 / DSM 43886 / JCM 6844 / KCTC 9398 / NBRC 14523 / NRRL B-16468 / INA 2240</strain>
    </source>
</reference>
<dbReference type="PANTHER" id="PTHR20861">
    <property type="entry name" value="HOMOSERINE/4-DIPHOSPHOCYTIDYL-2-C-METHYL-D-ERYTHRITOL KINASE"/>
    <property type="match status" value="1"/>
</dbReference>
<evidence type="ECO:0000256" key="6">
    <source>
        <dbReference type="ARBA" id="ARBA00022679"/>
    </source>
</evidence>
<dbReference type="InterPro" id="IPR000870">
    <property type="entry name" value="Homoserine_kinase"/>
</dbReference>
<dbReference type="NCBIfam" id="TIGR00191">
    <property type="entry name" value="thrB"/>
    <property type="match status" value="1"/>
</dbReference>
<evidence type="ECO:0000256" key="3">
    <source>
        <dbReference type="ARBA" id="ARBA00012078"/>
    </source>
</evidence>
<comment type="function">
    <text evidence="12 13">Catalyzes the ATP-dependent phosphorylation of L-homoserine to L-homoserine phosphate.</text>
</comment>
<dbReference type="InterPro" id="IPR036554">
    <property type="entry name" value="GHMP_kinase_C_sf"/>
</dbReference>
<dbReference type="SUPFAM" id="SSF54211">
    <property type="entry name" value="Ribosomal protein S5 domain 2-like"/>
    <property type="match status" value="1"/>
</dbReference>
<dbReference type="Pfam" id="PF08544">
    <property type="entry name" value="GHMP_kinases_C"/>
    <property type="match status" value="1"/>
</dbReference>
<keyword evidence="6 13" id="KW-0808">Transferase</keyword>
<dbReference type="InterPro" id="IPR013750">
    <property type="entry name" value="GHMP_kinase_C_dom"/>
</dbReference>
<keyword evidence="8 13" id="KW-0547">Nucleotide-binding</keyword>
<dbReference type="PROSITE" id="PS00627">
    <property type="entry name" value="GHMP_KINASES_ATP"/>
    <property type="match status" value="1"/>
</dbReference>
<evidence type="ECO:0000256" key="11">
    <source>
        <dbReference type="ARBA" id="ARBA00049375"/>
    </source>
</evidence>
<feature type="binding site" evidence="13">
    <location>
        <begin position="126"/>
        <end position="136"/>
    </location>
    <ligand>
        <name>ATP</name>
        <dbReference type="ChEBI" id="CHEBI:30616"/>
    </ligand>
</feature>
<dbReference type="SUPFAM" id="SSF55060">
    <property type="entry name" value="GHMP Kinase, C-terminal domain"/>
    <property type="match status" value="1"/>
</dbReference>
<comment type="similarity">
    <text evidence="2 13">Belongs to the GHMP kinase family. Homoserine kinase subfamily.</text>
</comment>
<proteinExistence type="inferred from homology"/>
<dbReference type="Pfam" id="PF00288">
    <property type="entry name" value="GHMP_kinases_N"/>
    <property type="match status" value="1"/>
</dbReference>
<evidence type="ECO:0000256" key="7">
    <source>
        <dbReference type="ARBA" id="ARBA00022697"/>
    </source>
</evidence>
<dbReference type="GO" id="GO:0009088">
    <property type="term" value="P:threonine biosynthetic process"/>
    <property type="evidence" value="ECO:0007669"/>
    <property type="project" value="UniProtKB-UniRule"/>
</dbReference>
<evidence type="ECO:0000259" key="16">
    <source>
        <dbReference type="Pfam" id="PF08544"/>
    </source>
</evidence>
<dbReference type="GO" id="GO:0004413">
    <property type="term" value="F:homoserine kinase activity"/>
    <property type="evidence" value="ECO:0007669"/>
    <property type="project" value="UniProtKB-UniRule"/>
</dbReference>
<keyword evidence="9 13" id="KW-0418">Kinase</keyword>
<dbReference type="EMBL" id="CP034550">
    <property type="protein sequence ID" value="QFZ22986.1"/>
    <property type="molecule type" value="Genomic_DNA"/>
</dbReference>
<dbReference type="InterPro" id="IPR006203">
    <property type="entry name" value="GHMP_knse_ATP-bd_CS"/>
</dbReference>
<gene>
    <name evidence="13" type="primary">thrB</name>
    <name evidence="17" type="ORF">EKG83_41110</name>
</gene>
<dbReference type="PRINTS" id="PR00958">
    <property type="entry name" value="HOMSERKINASE"/>
</dbReference>
<dbReference type="OrthoDB" id="9769912at2"/>
<evidence type="ECO:0000256" key="12">
    <source>
        <dbReference type="ARBA" id="ARBA00049954"/>
    </source>
</evidence>
<feature type="domain" description="GHMP kinase N-terminal" evidence="15">
    <location>
        <begin position="98"/>
        <end position="178"/>
    </location>
</feature>
<keyword evidence="18" id="KW-1185">Reference proteome</keyword>
<comment type="subcellular location">
    <subcellularLocation>
        <location evidence="13">Cytoplasm</location>
    </subcellularLocation>
</comment>
<dbReference type="HAMAP" id="MF_00384">
    <property type="entry name" value="Homoser_kinase"/>
    <property type="match status" value="1"/>
</dbReference>
<dbReference type="Gene3D" id="3.30.230.10">
    <property type="match status" value="1"/>
</dbReference>
<sequence length="329" mass="33355">MHGHRPRPQGPRLGAAGHGRGRAGAGRPRRGGLGAGAGVTGVRVRVPASTANLGSGFDALGMALGLHDELDFEVVPGGLAIEVTGEGAGDVPTDERHLVVRAFRAAGARLGLDVPGLRLRCRNAIPHARGLGSSSAAVVAGVAAAHGLAGRELDTDALQLAAEFDGHADNAAASMFGGAVIAWTEGDRYRAVRFTPHPGVSPVALVPAERSATHATRGLLPSKVPHEDAAFAAARSALAVHALSHDPSLLVKALDDRLHEPYREPAWPATSRLVRALREAGVAAAVSGAGPTVLALPPDGELPDGVDLGGFEALRVPVDLGGVCVAPLG</sequence>
<dbReference type="GO" id="GO:0005737">
    <property type="term" value="C:cytoplasm"/>
    <property type="evidence" value="ECO:0007669"/>
    <property type="project" value="UniProtKB-SubCell"/>
</dbReference>
<evidence type="ECO:0000256" key="1">
    <source>
        <dbReference type="ARBA" id="ARBA00005015"/>
    </source>
</evidence>
<comment type="pathway">
    <text evidence="1 13">Amino-acid biosynthesis; L-threonine biosynthesis; L-threonine from L-aspartate: step 4/5.</text>
</comment>
<dbReference type="InterPro" id="IPR020568">
    <property type="entry name" value="Ribosomal_Su5_D2-typ_SF"/>
</dbReference>
<dbReference type="PANTHER" id="PTHR20861:SF1">
    <property type="entry name" value="HOMOSERINE KINASE"/>
    <property type="match status" value="1"/>
</dbReference>
<evidence type="ECO:0000313" key="17">
    <source>
        <dbReference type="EMBL" id="QFZ22986.1"/>
    </source>
</evidence>
<keyword evidence="5 13" id="KW-0028">Amino-acid biosynthesis</keyword>
<dbReference type="InterPro" id="IPR006204">
    <property type="entry name" value="GHMP_kinase_N_dom"/>
</dbReference>
<evidence type="ECO:0000256" key="13">
    <source>
        <dbReference type="HAMAP-Rule" id="MF_00384"/>
    </source>
</evidence>
<organism evidence="17 18">
    <name type="scientific">Saccharothrix syringae</name>
    <name type="common">Nocardiopsis syringae</name>
    <dbReference type="NCBI Taxonomy" id="103733"/>
    <lineage>
        <taxon>Bacteria</taxon>
        <taxon>Bacillati</taxon>
        <taxon>Actinomycetota</taxon>
        <taxon>Actinomycetes</taxon>
        <taxon>Pseudonocardiales</taxon>
        <taxon>Pseudonocardiaceae</taxon>
        <taxon>Saccharothrix</taxon>
    </lineage>
</organism>
<feature type="domain" description="GHMP kinase C-terminal" evidence="16">
    <location>
        <begin position="242"/>
        <end position="301"/>
    </location>
</feature>
<evidence type="ECO:0000256" key="14">
    <source>
        <dbReference type="SAM" id="MobiDB-lite"/>
    </source>
</evidence>
<evidence type="ECO:0000256" key="8">
    <source>
        <dbReference type="ARBA" id="ARBA00022741"/>
    </source>
</evidence>
<dbReference type="GO" id="GO:0005524">
    <property type="term" value="F:ATP binding"/>
    <property type="evidence" value="ECO:0007669"/>
    <property type="project" value="UniProtKB-UniRule"/>
</dbReference>
<dbReference type="InterPro" id="IPR014721">
    <property type="entry name" value="Ribsml_uS5_D2-typ_fold_subgr"/>
</dbReference>
<dbReference type="KEGG" id="ssyi:EKG83_41110"/>
<keyword evidence="10 13" id="KW-0067">ATP-binding</keyword>
<keyword evidence="7 13" id="KW-0791">Threonine biosynthesis</keyword>
<comment type="catalytic activity">
    <reaction evidence="11 13">
        <text>L-homoserine + ATP = O-phospho-L-homoserine + ADP + H(+)</text>
        <dbReference type="Rhea" id="RHEA:13985"/>
        <dbReference type="ChEBI" id="CHEBI:15378"/>
        <dbReference type="ChEBI" id="CHEBI:30616"/>
        <dbReference type="ChEBI" id="CHEBI:57476"/>
        <dbReference type="ChEBI" id="CHEBI:57590"/>
        <dbReference type="ChEBI" id="CHEBI:456216"/>
        <dbReference type="EC" id="2.7.1.39"/>
    </reaction>
</comment>
<evidence type="ECO:0000256" key="2">
    <source>
        <dbReference type="ARBA" id="ARBA00007370"/>
    </source>
</evidence>